<dbReference type="Pfam" id="PF07739">
    <property type="entry name" value="TipAS"/>
    <property type="match status" value="1"/>
</dbReference>
<sequence length="262" mass="29239">MSSDQAAIGTGLTVGQAARRAGITVRTLHHYDRIGLVRPSGRTTGGYRVYHGPDLERLRQVLVYRELGFTLEAVRALVDDPDVDMVAHLRRQRELLVERGARLAAMVTAIDNELEARAMGMRLTPDEQLEVFGTDQVGGAWADEAELRWGETDAYRQSQRRTAAYTKADWARMKAESDEGLRAFRDALLAGLPADGPAAMALAEQHRRFITHWFYDCDHTIHRGLGELYLADERFTRLYEGVAPGLARYVRDAIAANADAQS</sequence>
<evidence type="ECO:0000313" key="6">
    <source>
        <dbReference type="EMBL" id="ADP80463.1"/>
    </source>
</evidence>
<keyword evidence="2" id="KW-0238">DNA-binding</keyword>
<evidence type="ECO:0000256" key="4">
    <source>
        <dbReference type="ARBA" id="ARBA00023163"/>
    </source>
</evidence>
<dbReference type="Gene3D" id="1.10.490.50">
    <property type="entry name" value="Antibiotic binding domain of TipA-like multidrug resistance regulators"/>
    <property type="match status" value="1"/>
</dbReference>
<dbReference type="InterPro" id="IPR012925">
    <property type="entry name" value="TipAS_dom"/>
</dbReference>
<dbReference type="InterPro" id="IPR047057">
    <property type="entry name" value="MerR_fam"/>
</dbReference>
<dbReference type="InterPro" id="IPR000551">
    <property type="entry name" value="MerR-type_HTH_dom"/>
</dbReference>
<dbReference type="PANTHER" id="PTHR30204:SF90">
    <property type="entry name" value="HTH-TYPE TRANSCRIPTIONAL ACTIVATOR MTA"/>
    <property type="match status" value="1"/>
</dbReference>
<dbReference type="eggNOG" id="COG0789">
    <property type="taxonomic scope" value="Bacteria"/>
</dbReference>
<proteinExistence type="predicted"/>
<keyword evidence="3" id="KW-0010">Activator</keyword>
<reference evidence="6 7" key="1">
    <citation type="submission" date="2010-10" db="EMBL/GenBank/DDBJ databases">
        <title>Complete sequence of Frankia sp. EuI1c.</title>
        <authorList>
            <consortium name="US DOE Joint Genome Institute"/>
            <person name="Lucas S."/>
            <person name="Copeland A."/>
            <person name="Lapidus A."/>
            <person name="Cheng J.-F."/>
            <person name="Bruce D."/>
            <person name="Goodwin L."/>
            <person name="Pitluck S."/>
            <person name="Chertkov O."/>
            <person name="Detter J.C."/>
            <person name="Han C."/>
            <person name="Tapia R."/>
            <person name="Land M."/>
            <person name="Hauser L."/>
            <person name="Jeffries C."/>
            <person name="Kyrpides N."/>
            <person name="Ivanova N."/>
            <person name="Mikhailova N."/>
            <person name="Beauchemin N."/>
            <person name="Sen A."/>
            <person name="Sur S.A."/>
            <person name="Gtari M."/>
            <person name="Wall L."/>
            <person name="Tisa L."/>
            <person name="Woyke T."/>
        </authorList>
    </citation>
    <scope>NUCLEOTIDE SEQUENCE [LARGE SCALE GENOMIC DNA]</scope>
    <source>
        <strain evidence="7">DSM 45817 / CECT 9037 / EuI1c</strain>
    </source>
</reference>
<gene>
    <name evidence="6" type="ordered locus">FraEuI1c_2427</name>
</gene>
<keyword evidence="7" id="KW-1185">Reference proteome</keyword>
<dbReference type="SUPFAM" id="SSF89082">
    <property type="entry name" value="Antibiotic binding domain of TipA-like multidrug resistance regulators"/>
    <property type="match status" value="1"/>
</dbReference>
<dbReference type="InterPro" id="IPR009061">
    <property type="entry name" value="DNA-bd_dom_put_sf"/>
</dbReference>
<dbReference type="InParanoid" id="E3J1E2"/>
<evidence type="ECO:0000313" key="7">
    <source>
        <dbReference type="Proteomes" id="UP000002484"/>
    </source>
</evidence>
<keyword evidence="1" id="KW-0805">Transcription regulation</keyword>
<dbReference type="HOGENOM" id="CLU_060077_0_6_11"/>
<dbReference type="InterPro" id="IPR036244">
    <property type="entry name" value="TipA-like_antibiotic-bd"/>
</dbReference>
<evidence type="ECO:0000256" key="1">
    <source>
        <dbReference type="ARBA" id="ARBA00023015"/>
    </source>
</evidence>
<dbReference type="PROSITE" id="PS00552">
    <property type="entry name" value="HTH_MERR_1"/>
    <property type="match status" value="1"/>
</dbReference>
<dbReference type="SUPFAM" id="SSF46955">
    <property type="entry name" value="Putative DNA-binding domain"/>
    <property type="match status" value="1"/>
</dbReference>
<dbReference type="AlphaFoldDB" id="E3J1E2"/>
<evidence type="ECO:0000259" key="5">
    <source>
        <dbReference type="PROSITE" id="PS50937"/>
    </source>
</evidence>
<dbReference type="STRING" id="298654.FraEuI1c_2427"/>
<dbReference type="KEGG" id="fri:FraEuI1c_2427"/>
<dbReference type="Proteomes" id="UP000002484">
    <property type="component" value="Chromosome"/>
</dbReference>
<dbReference type="SMART" id="SM00422">
    <property type="entry name" value="HTH_MERR"/>
    <property type="match status" value="1"/>
</dbReference>
<protein>
    <submittedName>
        <fullName evidence="6">Transcriptional regulator, MerR family</fullName>
    </submittedName>
</protein>
<dbReference type="EMBL" id="CP002299">
    <property type="protein sequence ID" value="ADP80463.1"/>
    <property type="molecule type" value="Genomic_DNA"/>
</dbReference>
<name>E3J1E2_PSEI1</name>
<organism evidence="6 7">
    <name type="scientific">Pseudofrankia inefficax (strain DSM 45817 / CECT 9037 / DDB 130130 / EuI1c)</name>
    <name type="common">Frankia inefficax</name>
    <dbReference type="NCBI Taxonomy" id="298654"/>
    <lineage>
        <taxon>Bacteria</taxon>
        <taxon>Bacillati</taxon>
        <taxon>Actinomycetota</taxon>
        <taxon>Actinomycetes</taxon>
        <taxon>Frankiales</taxon>
        <taxon>Frankiaceae</taxon>
        <taxon>Pseudofrankia</taxon>
    </lineage>
</organism>
<feature type="domain" description="HTH merR-type" evidence="5">
    <location>
        <begin position="11"/>
        <end position="80"/>
    </location>
</feature>
<dbReference type="RefSeq" id="WP_013423581.1">
    <property type="nucleotide sequence ID" value="NC_014666.1"/>
</dbReference>
<keyword evidence="4" id="KW-0804">Transcription</keyword>
<dbReference type="GO" id="GO:0003677">
    <property type="term" value="F:DNA binding"/>
    <property type="evidence" value="ECO:0007669"/>
    <property type="project" value="UniProtKB-KW"/>
</dbReference>
<dbReference type="GO" id="GO:0003700">
    <property type="term" value="F:DNA-binding transcription factor activity"/>
    <property type="evidence" value="ECO:0007669"/>
    <property type="project" value="InterPro"/>
</dbReference>
<evidence type="ECO:0000256" key="3">
    <source>
        <dbReference type="ARBA" id="ARBA00023159"/>
    </source>
</evidence>
<dbReference type="Gene3D" id="1.10.1660.10">
    <property type="match status" value="1"/>
</dbReference>
<dbReference type="PANTHER" id="PTHR30204">
    <property type="entry name" value="REDOX-CYCLING DRUG-SENSING TRANSCRIPTIONAL ACTIVATOR SOXR"/>
    <property type="match status" value="1"/>
</dbReference>
<accession>E3J1E2</accession>
<dbReference type="PRINTS" id="PR00040">
    <property type="entry name" value="HTHMERR"/>
</dbReference>
<evidence type="ECO:0000256" key="2">
    <source>
        <dbReference type="ARBA" id="ARBA00023125"/>
    </source>
</evidence>
<dbReference type="CDD" id="cd01106">
    <property type="entry name" value="HTH_TipAL-Mta"/>
    <property type="match status" value="1"/>
</dbReference>
<dbReference type="PROSITE" id="PS50937">
    <property type="entry name" value="HTH_MERR_2"/>
    <property type="match status" value="1"/>
</dbReference>
<dbReference type="Pfam" id="PF13411">
    <property type="entry name" value="MerR_1"/>
    <property type="match status" value="1"/>
</dbReference>